<name>A0ABN8IUQ1_9NEOP</name>
<keyword evidence="2" id="KW-1185">Reference proteome</keyword>
<dbReference type="EMBL" id="OW152816">
    <property type="protein sequence ID" value="CAH2067688.1"/>
    <property type="molecule type" value="Genomic_DNA"/>
</dbReference>
<proteinExistence type="predicted"/>
<feature type="non-terminal residue" evidence="1">
    <location>
        <position position="1"/>
    </location>
</feature>
<sequence length="123" mass="12935">MGGENCSVLHNYGFSLATVLGRLGKEKKKCSIFEFAVGAVAVQSARRCVGDWASVSAVAGRRALGTFPPLGAAAVIPSASAPRLGLTRPGENKQRSGYAGGKMVAEFELRMYSGHEYSILILS</sequence>
<reference evidence="1" key="1">
    <citation type="submission" date="2022-03" db="EMBL/GenBank/DDBJ databases">
        <authorList>
            <person name="Martin H S."/>
        </authorList>
    </citation>
    <scope>NUCLEOTIDE SEQUENCE</scope>
</reference>
<evidence type="ECO:0000313" key="2">
    <source>
        <dbReference type="Proteomes" id="UP000837857"/>
    </source>
</evidence>
<dbReference type="Proteomes" id="UP000837857">
    <property type="component" value="Chromosome 4"/>
</dbReference>
<organism evidence="1 2">
    <name type="scientific">Iphiclides podalirius</name>
    <name type="common">scarce swallowtail</name>
    <dbReference type="NCBI Taxonomy" id="110791"/>
    <lineage>
        <taxon>Eukaryota</taxon>
        <taxon>Metazoa</taxon>
        <taxon>Ecdysozoa</taxon>
        <taxon>Arthropoda</taxon>
        <taxon>Hexapoda</taxon>
        <taxon>Insecta</taxon>
        <taxon>Pterygota</taxon>
        <taxon>Neoptera</taxon>
        <taxon>Endopterygota</taxon>
        <taxon>Lepidoptera</taxon>
        <taxon>Glossata</taxon>
        <taxon>Ditrysia</taxon>
        <taxon>Papilionoidea</taxon>
        <taxon>Papilionidae</taxon>
        <taxon>Papilioninae</taxon>
        <taxon>Iphiclides</taxon>
    </lineage>
</organism>
<protein>
    <submittedName>
        <fullName evidence="1">Uncharacterized protein</fullName>
    </submittedName>
</protein>
<gene>
    <name evidence="1" type="ORF">IPOD504_LOCUS13989</name>
</gene>
<evidence type="ECO:0000313" key="1">
    <source>
        <dbReference type="EMBL" id="CAH2067688.1"/>
    </source>
</evidence>
<accession>A0ABN8IUQ1</accession>